<dbReference type="InterPro" id="IPR055270">
    <property type="entry name" value="Glyco_tran_10_C"/>
</dbReference>
<evidence type="ECO:0000256" key="1">
    <source>
        <dbReference type="ARBA" id="ARBA00004922"/>
    </source>
</evidence>
<proteinExistence type="inferred from homology"/>
<sequence>TKKRALALITNCGTASNRVVYVAELAPQFPLDLGGTCGKLGRVEEEKSANSYGFYHAFENGFCKDYVTEKASRGYRMGSRPIMSGMAKYEEIFPPHSFINAKDFSLSETARTVFDLPLQQLPR</sequence>
<keyword evidence="5" id="KW-0472">Membrane</keyword>
<keyword evidence="5" id="KW-0812">Transmembrane</keyword>
<dbReference type="Gene3D" id="3.40.50.11660">
    <property type="entry name" value="Glycosyl transferase family 10, C-terminal domain"/>
    <property type="match status" value="1"/>
</dbReference>
<evidence type="ECO:0000256" key="4">
    <source>
        <dbReference type="ARBA" id="ARBA00022679"/>
    </source>
</evidence>
<dbReference type="GO" id="GO:0046920">
    <property type="term" value="F:alpha-(1-&gt;3)-fucosyltransferase activity"/>
    <property type="evidence" value="ECO:0007669"/>
    <property type="project" value="TreeGrafter"/>
</dbReference>
<dbReference type="EMBL" id="MTYJ01001064">
    <property type="protein sequence ID" value="OWA55612.1"/>
    <property type="molecule type" value="Genomic_DNA"/>
</dbReference>
<organism evidence="7 8">
    <name type="scientific">Hypsibius exemplaris</name>
    <name type="common">Freshwater tardigrade</name>
    <dbReference type="NCBI Taxonomy" id="2072580"/>
    <lineage>
        <taxon>Eukaryota</taxon>
        <taxon>Metazoa</taxon>
        <taxon>Ecdysozoa</taxon>
        <taxon>Tardigrada</taxon>
        <taxon>Eutardigrada</taxon>
        <taxon>Parachela</taxon>
        <taxon>Hypsibioidea</taxon>
        <taxon>Hypsibiidae</taxon>
        <taxon>Hypsibius</taxon>
    </lineage>
</organism>
<dbReference type="OrthoDB" id="9993460at2759"/>
<dbReference type="PANTHER" id="PTHR11929:SF194">
    <property type="entry name" value="ALPHA-(1,3)-FUCOSYLTRANSFERASE 10"/>
    <property type="match status" value="1"/>
</dbReference>
<accession>A0A9X6RQ00</accession>
<dbReference type="SUPFAM" id="SSF53756">
    <property type="entry name" value="UDP-Glycosyltransferase/glycogen phosphorylase"/>
    <property type="match status" value="1"/>
</dbReference>
<evidence type="ECO:0000256" key="3">
    <source>
        <dbReference type="ARBA" id="ARBA00022676"/>
    </source>
</evidence>
<dbReference type="AlphaFoldDB" id="A0A9X6RQ00"/>
<evidence type="ECO:0000259" key="6">
    <source>
        <dbReference type="Pfam" id="PF00852"/>
    </source>
</evidence>
<dbReference type="InterPro" id="IPR038577">
    <property type="entry name" value="GT10-like_C_sf"/>
</dbReference>
<name>A0A9X6RQ00_HYPEX</name>
<comment type="caution">
    <text evidence="7">The sequence shown here is derived from an EMBL/GenBank/DDBJ whole genome shotgun (WGS) entry which is preliminary data.</text>
</comment>
<evidence type="ECO:0000256" key="2">
    <source>
        <dbReference type="ARBA" id="ARBA00008919"/>
    </source>
</evidence>
<evidence type="ECO:0000313" key="8">
    <source>
        <dbReference type="Proteomes" id="UP000192578"/>
    </source>
</evidence>
<comment type="pathway">
    <text evidence="1">Protein modification; protein glycosylation.</text>
</comment>
<dbReference type="GO" id="GO:0032580">
    <property type="term" value="C:Golgi cisterna membrane"/>
    <property type="evidence" value="ECO:0007669"/>
    <property type="project" value="UniProtKB-SubCell"/>
</dbReference>
<keyword evidence="8" id="KW-1185">Reference proteome</keyword>
<comment type="subcellular location">
    <subcellularLocation>
        <location evidence="5">Golgi apparatus</location>
        <location evidence="5">Golgi stack membrane</location>
        <topology evidence="5">Single-pass type II membrane protein</topology>
    </subcellularLocation>
</comment>
<dbReference type="Pfam" id="PF00852">
    <property type="entry name" value="Glyco_transf_10"/>
    <property type="match status" value="1"/>
</dbReference>
<keyword evidence="4 5" id="KW-0808">Transferase</keyword>
<feature type="non-terminal residue" evidence="7">
    <location>
        <position position="123"/>
    </location>
</feature>
<dbReference type="EC" id="2.4.1.-" evidence="5"/>
<evidence type="ECO:0000313" key="7">
    <source>
        <dbReference type="EMBL" id="OWA55612.1"/>
    </source>
</evidence>
<evidence type="ECO:0000256" key="5">
    <source>
        <dbReference type="RuleBase" id="RU003832"/>
    </source>
</evidence>
<comment type="similarity">
    <text evidence="2 5">Belongs to the glycosyltransferase 10 family.</text>
</comment>
<dbReference type="InterPro" id="IPR001503">
    <property type="entry name" value="Glyco_trans_10"/>
</dbReference>
<feature type="domain" description="Fucosyltransferase C-terminal" evidence="6">
    <location>
        <begin position="2"/>
        <end position="109"/>
    </location>
</feature>
<keyword evidence="5" id="KW-0333">Golgi apparatus</keyword>
<dbReference type="Proteomes" id="UP000192578">
    <property type="component" value="Unassembled WGS sequence"/>
</dbReference>
<keyword evidence="3 5" id="KW-0328">Glycosyltransferase</keyword>
<gene>
    <name evidence="7" type="ORF">BV898_19999</name>
</gene>
<reference evidence="8" key="1">
    <citation type="submission" date="2017-01" db="EMBL/GenBank/DDBJ databases">
        <title>Comparative genomics of anhydrobiosis in the tardigrade Hypsibius dujardini.</title>
        <authorList>
            <person name="Yoshida Y."/>
            <person name="Koutsovoulos G."/>
            <person name="Laetsch D."/>
            <person name="Stevens L."/>
            <person name="Kumar S."/>
            <person name="Horikawa D."/>
            <person name="Ishino K."/>
            <person name="Komine S."/>
            <person name="Tomita M."/>
            <person name="Blaxter M."/>
            <person name="Arakawa K."/>
        </authorList>
    </citation>
    <scope>NUCLEOTIDE SEQUENCE [LARGE SCALE GENOMIC DNA]</scope>
    <source>
        <strain evidence="8">Z151</strain>
    </source>
</reference>
<dbReference type="PANTHER" id="PTHR11929">
    <property type="entry name" value="ALPHA- 1,3 -FUCOSYLTRANSFERASE"/>
    <property type="match status" value="1"/>
</dbReference>
<protein>
    <recommendedName>
        <fullName evidence="5">Fucosyltransferase</fullName>
        <ecNumber evidence="5">2.4.1.-</ecNumber>
    </recommendedName>
</protein>